<evidence type="ECO:0000313" key="3">
    <source>
        <dbReference type="Proteomes" id="UP001189429"/>
    </source>
</evidence>
<accession>A0ABN9Y907</accession>
<organism evidence="2 3">
    <name type="scientific">Prorocentrum cordatum</name>
    <dbReference type="NCBI Taxonomy" id="2364126"/>
    <lineage>
        <taxon>Eukaryota</taxon>
        <taxon>Sar</taxon>
        <taxon>Alveolata</taxon>
        <taxon>Dinophyceae</taxon>
        <taxon>Prorocentrales</taxon>
        <taxon>Prorocentraceae</taxon>
        <taxon>Prorocentrum</taxon>
    </lineage>
</organism>
<dbReference type="Proteomes" id="UP001189429">
    <property type="component" value="Unassembled WGS sequence"/>
</dbReference>
<feature type="compositionally biased region" description="Basic and acidic residues" evidence="1">
    <location>
        <begin position="104"/>
        <end position="113"/>
    </location>
</feature>
<feature type="region of interest" description="Disordered" evidence="1">
    <location>
        <begin position="30"/>
        <end position="113"/>
    </location>
</feature>
<feature type="compositionally biased region" description="Basic residues" evidence="1">
    <location>
        <begin position="30"/>
        <end position="42"/>
    </location>
</feature>
<keyword evidence="3" id="KW-1185">Reference proteome</keyword>
<proteinExistence type="predicted"/>
<sequence>LGLGLAGGGGGGGRRRRLLLERAAARRARAALRASAARRRPPTCRARSVQTRDTTAGSAVQHQPFGSPAPELAGRAGSSRRSLARGRSRGSEKHPSTPPAHRLGRGDPRECDRDWDCGRGPAEENRELTIHTACEGYQDHLCWTARAVLHALSELLPLWQHTRHEIPRERVVHVRP</sequence>
<feature type="compositionally biased region" description="Low complexity" evidence="1">
    <location>
        <begin position="72"/>
        <end position="81"/>
    </location>
</feature>
<feature type="compositionally biased region" description="Polar residues" evidence="1">
    <location>
        <begin position="48"/>
        <end position="61"/>
    </location>
</feature>
<evidence type="ECO:0000313" key="2">
    <source>
        <dbReference type="EMBL" id="CAK0909143.1"/>
    </source>
</evidence>
<name>A0ABN9Y907_9DINO</name>
<feature type="non-terminal residue" evidence="2">
    <location>
        <position position="1"/>
    </location>
</feature>
<dbReference type="EMBL" id="CAUYUJ010022142">
    <property type="protein sequence ID" value="CAK0909143.1"/>
    <property type="molecule type" value="Genomic_DNA"/>
</dbReference>
<gene>
    <name evidence="2" type="ORF">PCOR1329_LOCUS83640</name>
</gene>
<reference evidence="2" key="1">
    <citation type="submission" date="2023-10" db="EMBL/GenBank/DDBJ databases">
        <authorList>
            <person name="Chen Y."/>
            <person name="Shah S."/>
            <person name="Dougan E. K."/>
            <person name="Thang M."/>
            <person name="Chan C."/>
        </authorList>
    </citation>
    <scope>NUCLEOTIDE SEQUENCE [LARGE SCALE GENOMIC DNA]</scope>
</reference>
<comment type="caution">
    <text evidence="2">The sequence shown here is derived from an EMBL/GenBank/DDBJ whole genome shotgun (WGS) entry which is preliminary data.</text>
</comment>
<evidence type="ECO:0000256" key="1">
    <source>
        <dbReference type="SAM" id="MobiDB-lite"/>
    </source>
</evidence>
<protein>
    <submittedName>
        <fullName evidence="2">Uncharacterized protein</fullName>
    </submittedName>
</protein>